<keyword evidence="12" id="KW-0227">DNA damage</keyword>
<dbReference type="InterPro" id="IPR003152">
    <property type="entry name" value="FATC_dom"/>
</dbReference>
<feature type="region of interest" description="Disordered" evidence="25">
    <location>
        <begin position="650"/>
        <end position="681"/>
    </location>
</feature>
<evidence type="ECO:0000256" key="23">
    <source>
        <dbReference type="ARBA" id="ARBA00047899"/>
    </source>
</evidence>
<keyword evidence="11" id="KW-0547">Nucleotide-binding</keyword>
<dbReference type="Gene3D" id="3.30.1010.10">
    <property type="entry name" value="Phosphatidylinositol 3-kinase Catalytic Subunit, Chain A, domain 4"/>
    <property type="match status" value="1"/>
</dbReference>
<dbReference type="PANTHER" id="PTHR37079">
    <property type="entry name" value="SERINE/THREONINE-PROTEIN KINASE ATM"/>
    <property type="match status" value="1"/>
</dbReference>
<evidence type="ECO:0000256" key="19">
    <source>
        <dbReference type="ARBA" id="ARBA00030020"/>
    </source>
</evidence>
<evidence type="ECO:0000256" key="22">
    <source>
        <dbReference type="ARBA" id="ARBA00032467"/>
    </source>
</evidence>
<evidence type="ECO:0000313" key="30">
    <source>
        <dbReference type="Proteomes" id="UP000002489"/>
    </source>
</evidence>
<evidence type="ECO:0000256" key="21">
    <source>
        <dbReference type="ARBA" id="ARBA00031460"/>
    </source>
</evidence>
<dbReference type="InterPro" id="IPR038980">
    <property type="entry name" value="ATM_plant"/>
</dbReference>
<evidence type="ECO:0000256" key="5">
    <source>
        <dbReference type="ARBA" id="ARBA00012513"/>
    </source>
</evidence>
<dbReference type="PROSITE" id="PS51190">
    <property type="entry name" value="FATC"/>
    <property type="match status" value="1"/>
</dbReference>
<keyword evidence="10" id="KW-0808">Transferase</keyword>
<evidence type="ECO:0000256" key="25">
    <source>
        <dbReference type="SAM" id="MobiDB-lite"/>
    </source>
</evidence>
<dbReference type="InterPro" id="IPR036940">
    <property type="entry name" value="PI3/4_kinase_cat_sf"/>
</dbReference>
<proteinExistence type="inferred from homology"/>
<keyword evidence="9" id="KW-0723">Serine/threonine-protein kinase</keyword>
<comment type="catalytic activity">
    <reaction evidence="23">
        <text>L-threonyl-[protein] + ATP = O-phospho-L-threonyl-[protein] + ADP + H(+)</text>
        <dbReference type="Rhea" id="RHEA:46608"/>
        <dbReference type="Rhea" id="RHEA-COMP:11060"/>
        <dbReference type="Rhea" id="RHEA-COMP:11605"/>
        <dbReference type="ChEBI" id="CHEBI:15378"/>
        <dbReference type="ChEBI" id="CHEBI:30013"/>
        <dbReference type="ChEBI" id="CHEBI:30616"/>
        <dbReference type="ChEBI" id="CHEBI:61977"/>
        <dbReference type="ChEBI" id="CHEBI:456216"/>
        <dbReference type="EC" id="2.7.11.1"/>
    </reaction>
</comment>
<comment type="similarity">
    <text evidence="3">Belongs to the PI3/PI4-kinase family. ATM subfamily.</text>
</comment>
<evidence type="ECO:0000259" key="26">
    <source>
        <dbReference type="PROSITE" id="PS50290"/>
    </source>
</evidence>
<evidence type="ECO:0000256" key="11">
    <source>
        <dbReference type="ARBA" id="ARBA00022741"/>
    </source>
</evidence>
<evidence type="ECO:0000256" key="14">
    <source>
        <dbReference type="ARBA" id="ARBA00022840"/>
    </source>
</evidence>
<keyword evidence="17" id="KW-0539">Nucleus</keyword>
<keyword evidence="8" id="KW-0158">Chromosome</keyword>
<evidence type="ECO:0000313" key="29">
    <source>
        <dbReference type="EnsemblFungi" id="FOXG_09373P0"/>
    </source>
</evidence>
<comment type="function">
    <text evidence="18">Serine/threonine protein kinase which activates checkpoint signaling upon genotoxic stresses such as ionizing radiation (IR), ultraviolet light (UV), or DNA replication stalling, thereby acting as a DNA damage sensor. Recognizes the substrate consensus sequence [ST]-Q. Phosphorylates histone H2A to form H2AS128ph (gamma-H2A) at sites of DNA damage, involved in the regulation of DNA damage response mechanism. Required for the control of telomere length and genome stability.</text>
</comment>
<evidence type="ECO:0000256" key="3">
    <source>
        <dbReference type="ARBA" id="ARBA00010769"/>
    </source>
</evidence>
<dbReference type="GO" id="GO:0000781">
    <property type="term" value="C:chromosome, telomeric region"/>
    <property type="evidence" value="ECO:0007669"/>
    <property type="project" value="UniProtKB-SubCell"/>
</dbReference>
<dbReference type="SMART" id="SM00146">
    <property type="entry name" value="PI3Kc"/>
    <property type="match status" value="1"/>
</dbReference>
<evidence type="ECO:0000259" key="27">
    <source>
        <dbReference type="PROSITE" id="PS51189"/>
    </source>
</evidence>
<evidence type="ECO:0000256" key="6">
    <source>
        <dbReference type="ARBA" id="ARBA00014619"/>
    </source>
</evidence>
<evidence type="ECO:0000256" key="2">
    <source>
        <dbReference type="ARBA" id="ARBA00004574"/>
    </source>
</evidence>
<dbReference type="Pfam" id="PF02260">
    <property type="entry name" value="FATC"/>
    <property type="match status" value="1"/>
</dbReference>
<dbReference type="PANTHER" id="PTHR37079:SF4">
    <property type="entry name" value="SERINE_THREONINE-PROTEIN KINASE ATM"/>
    <property type="match status" value="1"/>
</dbReference>
<evidence type="ECO:0000256" key="24">
    <source>
        <dbReference type="ARBA" id="ARBA00048679"/>
    </source>
</evidence>
<dbReference type="PROSITE" id="PS51189">
    <property type="entry name" value="FAT"/>
    <property type="match status" value="1"/>
</dbReference>
<comment type="catalytic activity">
    <reaction evidence="24">
        <text>L-seryl-[protein] + ATP = O-phospho-L-seryl-[protein] + ADP + H(+)</text>
        <dbReference type="Rhea" id="RHEA:17989"/>
        <dbReference type="Rhea" id="RHEA-COMP:9863"/>
        <dbReference type="Rhea" id="RHEA-COMP:11604"/>
        <dbReference type="ChEBI" id="CHEBI:15378"/>
        <dbReference type="ChEBI" id="CHEBI:29999"/>
        <dbReference type="ChEBI" id="CHEBI:30616"/>
        <dbReference type="ChEBI" id="CHEBI:83421"/>
        <dbReference type="ChEBI" id="CHEBI:456216"/>
        <dbReference type="EC" id="2.7.11.1"/>
    </reaction>
</comment>
<dbReference type="InterPro" id="IPR018936">
    <property type="entry name" value="PI3/4_kinase_CS"/>
</dbReference>
<dbReference type="PROSITE" id="PS00915">
    <property type="entry name" value="PI3_4_KINASE_1"/>
    <property type="match status" value="1"/>
</dbReference>
<evidence type="ECO:0000256" key="12">
    <source>
        <dbReference type="ARBA" id="ARBA00022763"/>
    </source>
</evidence>
<evidence type="ECO:0000256" key="7">
    <source>
        <dbReference type="ARBA" id="ARBA00020288"/>
    </source>
</evidence>
<feature type="domain" description="PI3K/PI4K catalytic" evidence="26">
    <location>
        <begin position="415"/>
        <end position="677"/>
    </location>
</feature>
<dbReference type="GO" id="GO:0006325">
    <property type="term" value="P:chromatin organization"/>
    <property type="evidence" value="ECO:0007669"/>
    <property type="project" value="UniProtKB-KW"/>
</dbReference>
<dbReference type="Pfam" id="PF02259">
    <property type="entry name" value="FAT"/>
    <property type="match status" value="1"/>
</dbReference>
<feature type="domain" description="FAT" evidence="27">
    <location>
        <begin position="1"/>
        <end position="310"/>
    </location>
</feature>
<evidence type="ECO:0000256" key="1">
    <source>
        <dbReference type="ARBA" id="ARBA00004123"/>
    </source>
</evidence>
<dbReference type="InterPro" id="IPR003151">
    <property type="entry name" value="PIK-rel_kinase_FAT"/>
</dbReference>
<evidence type="ECO:0000256" key="4">
    <source>
        <dbReference type="ARBA" id="ARBA00011370"/>
    </source>
</evidence>
<dbReference type="AlphaFoldDB" id="A0A0D2XZE5"/>
<dbReference type="Proteomes" id="UP000002489">
    <property type="component" value="Unassembled WGS sequence"/>
</dbReference>
<feature type="domain" description="FATC" evidence="28">
    <location>
        <begin position="696"/>
        <end position="728"/>
    </location>
</feature>
<evidence type="ECO:0000256" key="16">
    <source>
        <dbReference type="ARBA" id="ARBA00022895"/>
    </source>
</evidence>
<protein>
    <recommendedName>
        <fullName evidence="6">Serine/threonine-protein kinase TEL1</fullName>
        <ecNumber evidence="5">2.7.11.1</ecNumber>
    </recommendedName>
    <alternativeName>
        <fullName evidence="19">ATM homolog</fullName>
    </alternativeName>
    <alternativeName>
        <fullName evidence="21 22">DNA-damage checkpoint kinase TEL1</fullName>
    </alternativeName>
    <alternativeName>
        <fullName evidence="7">Serine/threonine-protein kinase tel1</fullName>
    </alternativeName>
    <alternativeName>
        <fullName evidence="20">Telomere length regulation protein 1</fullName>
    </alternativeName>
</protein>
<evidence type="ECO:0000256" key="8">
    <source>
        <dbReference type="ARBA" id="ARBA00022454"/>
    </source>
</evidence>
<evidence type="ECO:0000256" key="17">
    <source>
        <dbReference type="ARBA" id="ARBA00023242"/>
    </source>
</evidence>
<comment type="subcellular location">
    <subcellularLocation>
        <location evidence="2">Chromosome</location>
        <location evidence="2">Telomere</location>
    </subcellularLocation>
    <subcellularLocation>
        <location evidence="1">Nucleus</location>
    </subcellularLocation>
</comment>
<dbReference type="FunFam" id="3.30.1010.10:FF:000019">
    <property type="entry name" value="Serine/threonine-protein kinase Tel1"/>
    <property type="match status" value="1"/>
</dbReference>
<keyword evidence="16" id="KW-0779">Telomere</keyword>
<dbReference type="InterPro" id="IPR011009">
    <property type="entry name" value="Kinase-like_dom_sf"/>
</dbReference>
<dbReference type="PROSITE" id="PS50290">
    <property type="entry name" value="PI3_4_KINASE_3"/>
    <property type="match status" value="1"/>
</dbReference>
<keyword evidence="14" id="KW-0067">ATP-binding</keyword>
<dbReference type="STRING" id="426428.A0A0D2XZE5"/>
<accession>A0A0D2XZE5</accession>
<dbReference type="GO" id="GO:0006281">
    <property type="term" value="P:DNA repair"/>
    <property type="evidence" value="ECO:0007669"/>
    <property type="project" value="InterPro"/>
</dbReference>
<dbReference type="EC" id="2.7.11.1" evidence="5"/>
<evidence type="ECO:0000259" key="28">
    <source>
        <dbReference type="PROSITE" id="PS51190"/>
    </source>
</evidence>
<dbReference type="EnsemblFungi" id="FOXG_09373T0">
    <property type="protein sequence ID" value="FOXG_09373P0"/>
    <property type="gene ID" value="FOXG_09373"/>
</dbReference>
<dbReference type="InterPro" id="IPR044107">
    <property type="entry name" value="PIKKc_ATM"/>
</dbReference>
<dbReference type="CDD" id="cd05171">
    <property type="entry name" value="PIKKc_ATM"/>
    <property type="match status" value="1"/>
</dbReference>
<evidence type="ECO:0000256" key="9">
    <source>
        <dbReference type="ARBA" id="ARBA00022527"/>
    </source>
</evidence>
<organism evidence="29 30">
    <name type="scientific">Fusarium oxysporum (strain Fo5176)</name>
    <name type="common">Fusarium vascular wilt</name>
    <dbReference type="NCBI Taxonomy" id="660025"/>
    <lineage>
        <taxon>Eukaryota</taxon>
        <taxon>Fungi</taxon>
        <taxon>Dikarya</taxon>
        <taxon>Ascomycota</taxon>
        <taxon>Pezizomycotina</taxon>
        <taxon>Sordariomycetes</taxon>
        <taxon>Hypocreomycetidae</taxon>
        <taxon>Hypocreales</taxon>
        <taxon>Nectriaceae</taxon>
        <taxon>Fusarium</taxon>
        <taxon>Fusarium oxysporum species complex</taxon>
    </lineage>
</organism>
<reference evidence="30" key="1">
    <citation type="journal article" date="2012" name="Mol. Plant Microbe Interact.">
        <title>A highly conserved effector in Fusarium oxysporum is required for full virulence on Arabidopsis.</title>
        <authorList>
            <person name="Thatcher L.F."/>
            <person name="Gardiner D.M."/>
            <person name="Kazan K."/>
            <person name="Manners J."/>
        </authorList>
    </citation>
    <scope>NUCLEOTIDE SEQUENCE [LARGE SCALE GENOMIC DNA]</scope>
    <source>
        <strain evidence="30">Fo5176</strain>
    </source>
</reference>
<dbReference type="GO" id="GO:0005634">
    <property type="term" value="C:nucleus"/>
    <property type="evidence" value="ECO:0007669"/>
    <property type="project" value="UniProtKB-SubCell"/>
</dbReference>
<keyword evidence="13" id="KW-0418">Kinase</keyword>
<dbReference type="Pfam" id="PF00454">
    <property type="entry name" value="PI3_PI4_kinase"/>
    <property type="match status" value="2"/>
</dbReference>
<dbReference type="InterPro" id="IPR000403">
    <property type="entry name" value="PI3/4_kinase_cat_dom"/>
</dbReference>
<dbReference type="GO" id="GO:0004674">
    <property type="term" value="F:protein serine/threonine kinase activity"/>
    <property type="evidence" value="ECO:0007669"/>
    <property type="project" value="UniProtKB-KW"/>
</dbReference>
<keyword evidence="15" id="KW-0156">Chromatin regulator</keyword>
<dbReference type="GO" id="GO:0005524">
    <property type="term" value="F:ATP binding"/>
    <property type="evidence" value="ECO:0007669"/>
    <property type="project" value="UniProtKB-KW"/>
</dbReference>
<evidence type="ECO:0000256" key="15">
    <source>
        <dbReference type="ARBA" id="ARBA00022853"/>
    </source>
</evidence>
<comment type="subunit">
    <text evidence="4">Associates with DNA double-strand breaks.</text>
</comment>
<dbReference type="SUPFAM" id="SSF56112">
    <property type="entry name" value="Protein kinase-like (PK-like)"/>
    <property type="match status" value="1"/>
</dbReference>
<dbReference type="Gene3D" id="1.10.1070.11">
    <property type="entry name" value="Phosphatidylinositol 3-/4-kinase, catalytic domain"/>
    <property type="match status" value="1"/>
</dbReference>
<evidence type="ECO:0000256" key="10">
    <source>
        <dbReference type="ARBA" id="ARBA00022679"/>
    </source>
</evidence>
<dbReference type="InterPro" id="IPR014009">
    <property type="entry name" value="PIK_FAT"/>
</dbReference>
<sequence length="728" mass="82174">MITASQIYRYHQATQESLRISTGLTKLIPTCAALDIHVDAAVNIETANSLWDYGQMSTSIRMLQGIDRDASLKKQTLPISRSDLLSKIGYQVSVARLEEPHDIQKNYLEPALKELKGKGQGRQAGAVFHQFAMFCDQQLQDPDGLEDLKRLQSLKKAKGDEVSELKTLVSGTKDTQLKTRYSHVLNKEKQWLDLDEQELRRVEQTRSEFVRLSLENYLLSLIASDEHNNDALRFTALWLERSEEETTNKAVMRHLSDVPTRKFAGLTNQLTSRLQDQDTSFQKLLLELVYKICVDHPYHGMYQIWSGTKAKAQQKDDVAVLRVRATDRVAKRLAETQSVANIWLSIDKTSKYYHALAMDRNPNRYKSGAKIPLKESSPGHNLINCLIKYRIPSPTMHIELSHTKDYSKVPIISKLEPTMTIASGVSAPKIITAIGSDGVRYKQLVKGGHDDLRQDAIMEQVFSAVSSLLKLHRTTQQRNLGIRTYKVLPLTASSGLIEFVPNTIPLHEFLMPAHERYYPRDLKGSQCPYTRSTAAISMLGHVLGLGDRHGHNILLDHKTGEVVHIDLGVAFEAGRILPVPELVPFRLTRDIVDGMGITKTEGVFRRCCEFTLDALREEQYSIMTILDVLRFDPLYTWSISPLRLAKLQKARHNDETPMDDEQSEAETKKGKKAAGHVNEPSEADRALEIVRKKLSKTLSVTATVNKLINQATDERNLAVLYSGWAAYA</sequence>
<dbReference type="GO" id="GO:0035556">
    <property type="term" value="P:intracellular signal transduction"/>
    <property type="evidence" value="ECO:0007669"/>
    <property type="project" value="UniProtKB-ARBA"/>
</dbReference>
<evidence type="ECO:0000256" key="18">
    <source>
        <dbReference type="ARBA" id="ARBA00025079"/>
    </source>
</evidence>
<name>A0A0D2XZE5_FUSOF</name>
<reference evidence="29" key="2">
    <citation type="submission" date="2025-08" db="UniProtKB">
        <authorList>
            <consortium name="EnsemblFungi"/>
        </authorList>
    </citation>
    <scope>IDENTIFICATION</scope>
    <source>
        <strain evidence="29">4287 / CBS 123668 / FGSC 9935 / NRRL 34936</strain>
    </source>
</reference>
<dbReference type="SMART" id="SM01343">
    <property type="entry name" value="FATC"/>
    <property type="match status" value="1"/>
</dbReference>
<evidence type="ECO:0000256" key="20">
    <source>
        <dbReference type="ARBA" id="ARBA00030222"/>
    </source>
</evidence>
<dbReference type="PROSITE" id="PS00916">
    <property type="entry name" value="PI3_4_KINASE_2"/>
    <property type="match status" value="1"/>
</dbReference>
<evidence type="ECO:0000256" key="13">
    <source>
        <dbReference type="ARBA" id="ARBA00022777"/>
    </source>
</evidence>